<dbReference type="SUPFAM" id="SSF88723">
    <property type="entry name" value="PIN domain-like"/>
    <property type="match status" value="1"/>
</dbReference>
<dbReference type="EMBL" id="VLLN01000022">
    <property type="protein sequence ID" value="TWJ17335.1"/>
    <property type="molecule type" value="Genomic_DNA"/>
</dbReference>
<dbReference type="Proteomes" id="UP000319449">
    <property type="component" value="Unassembled WGS sequence"/>
</dbReference>
<name>A0A562VHE3_9BACT</name>
<dbReference type="AlphaFoldDB" id="A0A562VHE3"/>
<accession>A0A562VHE3</accession>
<feature type="domain" description="PIN" evidence="1">
    <location>
        <begin position="3"/>
        <end position="113"/>
    </location>
</feature>
<proteinExistence type="predicted"/>
<protein>
    <submittedName>
        <fullName evidence="2">Putative nucleic acid-binding protein</fullName>
    </submittedName>
</protein>
<dbReference type="OrthoDB" id="199285at2"/>
<reference evidence="2 3" key="1">
    <citation type="submission" date="2019-07" db="EMBL/GenBank/DDBJ databases">
        <title>Genomic Encyclopedia of Archaeal and Bacterial Type Strains, Phase II (KMG-II): from individual species to whole genera.</title>
        <authorList>
            <person name="Goeker M."/>
        </authorList>
    </citation>
    <scope>NUCLEOTIDE SEQUENCE [LARGE SCALE GENOMIC DNA]</scope>
    <source>
        <strain evidence="2 3">ATCC BAA-1139</strain>
    </source>
</reference>
<dbReference type="Pfam" id="PF01850">
    <property type="entry name" value="PIN"/>
    <property type="match status" value="1"/>
</dbReference>
<sequence>MNLVDSSGWIEYFSRGPNADAFKEPILDTAQLIVPTIVLYEVFKLIARERGESSGLLAVAAMREGLIVDISEELALNGAKLSLDHRLPMADALILACARAKKATVWTQDDHFNGLSSVQFIPKTAH</sequence>
<comment type="caution">
    <text evidence="2">The sequence shown here is derived from an EMBL/GenBank/DDBJ whole genome shotgun (WGS) entry which is preliminary data.</text>
</comment>
<dbReference type="RefSeq" id="WP_145024412.1">
    <property type="nucleotide sequence ID" value="NZ_VLLN01000022.1"/>
</dbReference>
<keyword evidence="3" id="KW-1185">Reference proteome</keyword>
<gene>
    <name evidence="2" type="ORF">JN12_03111</name>
</gene>
<evidence type="ECO:0000313" key="2">
    <source>
        <dbReference type="EMBL" id="TWJ17335.1"/>
    </source>
</evidence>
<dbReference type="InterPro" id="IPR029060">
    <property type="entry name" value="PIN-like_dom_sf"/>
</dbReference>
<dbReference type="Gene3D" id="3.40.50.1010">
    <property type="entry name" value="5'-nuclease"/>
    <property type="match status" value="1"/>
</dbReference>
<dbReference type="CDD" id="cd18686">
    <property type="entry name" value="PIN_VapC-like"/>
    <property type="match status" value="1"/>
</dbReference>
<organism evidence="2 3">
    <name type="scientific">Geobacter argillaceus</name>
    <dbReference type="NCBI Taxonomy" id="345631"/>
    <lineage>
        <taxon>Bacteria</taxon>
        <taxon>Pseudomonadati</taxon>
        <taxon>Thermodesulfobacteriota</taxon>
        <taxon>Desulfuromonadia</taxon>
        <taxon>Geobacterales</taxon>
        <taxon>Geobacteraceae</taxon>
        <taxon>Geobacter</taxon>
    </lineage>
</organism>
<dbReference type="InterPro" id="IPR002716">
    <property type="entry name" value="PIN_dom"/>
</dbReference>
<evidence type="ECO:0000259" key="1">
    <source>
        <dbReference type="Pfam" id="PF01850"/>
    </source>
</evidence>
<evidence type="ECO:0000313" key="3">
    <source>
        <dbReference type="Proteomes" id="UP000319449"/>
    </source>
</evidence>